<feature type="transmembrane region" description="Helical" evidence="9">
    <location>
        <begin position="500"/>
        <end position="521"/>
    </location>
</feature>
<feature type="compositionally biased region" description="Gly residues" evidence="8">
    <location>
        <begin position="341"/>
        <end position="369"/>
    </location>
</feature>
<proteinExistence type="predicted"/>
<feature type="domain" description="Putative mannosyltransferase YkcA/B-like C-terminal" evidence="11">
    <location>
        <begin position="619"/>
        <end position="705"/>
    </location>
</feature>
<organism evidence="12 13">
    <name type="scientific">Paenibacillus rigui</name>
    <dbReference type="NCBI Taxonomy" id="554312"/>
    <lineage>
        <taxon>Bacteria</taxon>
        <taxon>Bacillati</taxon>
        <taxon>Bacillota</taxon>
        <taxon>Bacilli</taxon>
        <taxon>Bacillales</taxon>
        <taxon>Paenibacillaceae</taxon>
        <taxon>Paenibacillus</taxon>
    </lineage>
</organism>
<comment type="caution">
    <text evidence="12">The sequence shown here is derived from an EMBL/GenBank/DDBJ whole genome shotgun (WGS) entry which is preliminary data.</text>
</comment>
<dbReference type="InterPro" id="IPR056785">
    <property type="entry name" value="YkcA/B-like_C"/>
</dbReference>
<dbReference type="OrthoDB" id="9810398at2"/>
<dbReference type="Proteomes" id="UP000215509">
    <property type="component" value="Unassembled WGS sequence"/>
</dbReference>
<feature type="compositionally biased region" description="Polar residues" evidence="8">
    <location>
        <begin position="321"/>
        <end position="336"/>
    </location>
</feature>
<feature type="region of interest" description="Disordered" evidence="8">
    <location>
        <begin position="262"/>
        <end position="369"/>
    </location>
</feature>
<evidence type="ECO:0000256" key="8">
    <source>
        <dbReference type="SAM" id="MobiDB-lite"/>
    </source>
</evidence>
<feature type="transmembrane region" description="Helical" evidence="9">
    <location>
        <begin position="137"/>
        <end position="153"/>
    </location>
</feature>
<evidence type="ECO:0000313" key="13">
    <source>
        <dbReference type="Proteomes" id="UP000215509"/>
    </source>
</evidence>
<feature type="transmembrane region" description="Helical" evidence="9">
    <location>
        <begin position="420"/>
        <end position="437"/>
    </location>
</feature>
<evidence type="ECO:0000259" key="10">
    <source>
        <dbReference type="Pfam" id="PF13231"/>
    </source>
</evidence>
<dbReference type="InterPro" id="IPR038731">
    <property type="entry name" value="RgtA/B/C-like"/>
</dbReference>
<evidence type="ECO:0000259" key="11">
    <source>
        <dbReference type="Pfam" id="PF24878"/>
    </source>
</evidence>
<evidence type="ECO:0000256" key="6">
    <source>
        <dbReference type="ARBA" id="ARBA00022989"/>
    </source>
</evidence>
<keyword evidence="3 12" id="KW-0328">Glycosyltransferase</keyword>
<reference evidence="12 13" key="1">
    <citation type="submission" date="2017-07" db="EMBL/GenBank/DDBJ databases">
        <title>Genome sequencing and assembly of Paenibacillus rigui.</title>
        <authorList>
            <person name="Mayilraj S."/>
        </authorList>
    </citation>
    <scope>NUCLEOTIDE SEQUENCE [LARGE SCALE GENOMIC DNA]</scope>
    <source>
        <strain evidence="12 13">JCM 16352</strain>
    </source>
</reference>
<feature type="region of interest" description="Disordered" evidence="8">
    <location>
        <begin position="709"/>
        <end position="747"/>
    </location>
</feature>
<evidence type="ECO:0000256" key="5">
    <source>
        <dbReference type="ARBA" id="ARBA00022692"/>
    </source>
</evidence>
<evidence type="ECO:0000256" key="3">
    <source>
        <dbReference type="ARBA" id="ARBA00022676"/>
    </source>
</evidence>
<feature type="transmembrane region" description="Helical" evidence="9">
    <location>
        <begin position="528"/>
        <end position="549"/>
    </location>
</feature>
<feature type="region of interest" description="Disordered" evidence="8">
    <location>
        <begin position="571"/>
        <end position="611"/>
    </location>
</feature>
<feature type="transmembrane region" description="Helical" evidence="9">
    <location>
        <begin position="206"/>
        <end position="225"/>
    </location>
</feature>
<evidence type="ECO:0000313" key="12">
    <source>
        <dbReference type="EMBL" id="OXM87518.1"/>
    </source>
</evidence>
<name>A0A229UVU8_9BACL</name>
<feature type="transmembrane region" description="Helical" evidence="9">
    <location>
        <begin position="182"/>
        <end position="199"/>
    </location>
</feature>
<keyword evidence="13" id="KW-1185">Reference proteome</keyword>
<evidence type="ECO:0000256" key="2">
    <source>
        <dbReference type="ARBA" id="ARBA00022475"/>
    </source>
</evidence>
<feature type="transmembrane region" description="Helical" evidence="9">
    <location>
        <begin position="7"/>
        <end position="27"/>
    </location>
</feature>
<dbReference type="GO" id="GO:0009103">
    <property type="term" value="P:lipopolysaccharide biosynthetic process"/>
    <property type="evidence" value="ECO:0007669"/>
    <property type="project" value="UniProtKB-ARBA"/>
</dbReference>
<feature type="domain" description="Glycosyltransferase RgtA/B/C/D-like" evidence="10">
    <location>
        <begin position="64"/>
        <end position="222"/>
    </location>
</feature>
<evidence type="ECO:0000256" key="4">
    <source>
        <dbReference type="ARBA" id="ARBA00022679"/>
    </source>
</evidence>
<gene>
    <name evidence="12" type="ORF">CF651_04815</name>
</gene>
<feature type="compositionally biased region" description="Low complexity" evidence="8">
    <location>
        <begin position="715"/>
        <end position="729"/>
    </location>
</feature>
<keyword evidence="6 9" id="KW-1133">Transmembrane helix</keyword>
<feature type="transmembrane region" description="Helical" evidence="9">
    <location>
        <begin position="443"/>
        <end position="464"/>
    </location>
</feature>
<feature type="transmembrane region" description="Helical" evidence="9">
    <location>
        <begin position="110"/>
        <end position="131"/>
    </location>
</feature>
<feature type="compositionally biased region" description="Gly residues" evidence="8">
    <location>
        <begin position="262"/>
        <end position="272"/>
    </location>
</feature>
<keyword evidence="4 12" id="KW-0808">Transferase</keyword>
<feature type="compositionally biased region" description="Low complexity" evidence="8">
    <location>
        <begin position="290"/>
        <end position="314"/>
    </location>
</feature>
<dbReference type="PANTHER" id="PTHR33908">
    <property type="entry name" value="MANNOSYLTRANSFERASE YKCB-RELATED"/>
    <property type="match status" value="1"/>
</dbReference>
<dbReference type="EMBL" id="NMQW01000005">
    <property type="protein sequence ID" value="OXM87518.1"/>
    <property type="molecule type" value="Genomic_DNA"/>
</dbReference>
<accession>A0A229UVU8</accession>
<sequence>MKQAQRFDFILLGITFLSAFLNMFNIWNDSYANGYYTSAVTSMVQSFHNFFFASFDPAGFVTVDKPPVTFWVQTIFAKVLGVHGWSVILPQALAGVGSVLLMYRLVKPSFGITAARWSSLIMACTPIAVAVARTNNVDALLVFTLLLATSMLFKGIRSRRVGWILGAFAMIGVGFNEKMLQAYMIVPAFYLFYLLAYKVQWKKKLAVLAAATAIMVGVSVSWAVVVDSIPQQNRPYMGSSQTNSVLELAFGYNGISRLTGNKGMGGGGGGQMTGQQREGAGRSQDGSGTAGQPAANADGGQAQAAPQEAGSGAADLAPTQPDGTASRGNTGTSQQPPGFASDGGGAPGQMPGGDGRAGGPGGGGMGGGAFGTGTAGPLRLFQTELSGQASWLLPFVAFACVGLLSGVRRRKQLTGKETETLFWLAWLLPVMAFFSVAGFFHHYYLIMLAPSIAVLAGAGWVELWSQYRSKEGWRRWLLPTGILAATAFELYVLQPYQSKIGMGWSIGIGAAGVTLALILFLTAARQKLASAAAVAGMLALLVAPTFWAATPMIYGGNSMLPQAGPGQLSGMGGGMPPQAMGGSADGTNADQTGGRRANADGTQRQGMGGDMNGSVNEKLLDYVTKNNTGEKYLFATSRATSAQGYIIRTGKAVMAMGGFSGSDPILTAAKLEQMVKNKEVKYFLISSGGGPDGGSSELTAWIKEHGTEVPKTEWQQTQNGDQSQNQAQDGRGGGPGMGNETLYQINP</sequence>
<dbReference type="InterPro" id="IPR050297">
    <property type="entry name" value="LipidA_mod_glycosyltrf_83"/>
</dbReference>
<evidence type="ECO:0000256" key="9">
    <source>
        <dbReference type="SAM" id="Phobius"/>
    </source>
</evidence>
<keyword evidence="5 9" id="KW-0812">Transmembrane</keyword>
<keyword evidence="2" id="KW-1003">Cell membrane</keyword>
<feature type="transmembrane region" description="Helical" evidence="9">
    <location>
        <begin position="389"/>
        <end position="408"/>
    </location>
</feature>
<feature type="transmembrane region" description="Helical" evidence="9">
    <location>
        <begin position="476"/>
        <end position="494"/>
    </location>
</feature>
<dbReference type="GO" id="GO:0016763">
    <property type="term" value="F:pentosyltransferase activity"/>
    <property type="evidence" value="ECO:0007669"/>
    <property type="project" value="TreeGrafter"/>
</dbReference>
<feature type="transmembrane region" description="Helical" evidence="9">
    <location>
        <begin position="160"/>
        <end position="176"/>
    </location>
</feature>
<evidence type="ECO:0000256" key="1">
    <source>
        <dbReference type="ARBA" id="ARBA00004651"/>
    </source>
</evidence>
<evidence type="ECO:0000256" key="7">
    <source>
        <dbReference type="ARBA" id="ARBA00023136"/>
    </source>
</evidence>
<keyword evidence="7 9" id="KW-0472">Membrane</keyword>
<feature type="transmembrane region" description="Helical" evidence="9">
    <location>
        <begin position="82"/>
        <end position="103"/>
    </location>
</feature>
<dbReference type="PANTHER" id="PTHR33908:SF3">
    <property type="entry name" value="UNDECAPRENYL PHOSPHATE-ALPHA-4-AMINO-4-DEOXY-L-ARABINOSE ARABINOSYL TRANSFERASE"/>
    <property type="match status" value="1"/>
</dbReference>
<dbReference type="GO" id="GO:0010041">
    <property type="term" value="P:response to iron(III) ion"/>
    <property type="evidence" value="ECO:0007669"/>
    <property type="project" value="TreeGrafter"/>
</dbReference>
<dbReference type="AlphaFoldDB" id="A0A229UVU8"/>
<dbReference type="Pfam" id="PF24878">
    <property type="entry name" value="YkcB_C"/>
    <property type="match status" value="1"/>
</dbReference>
<comment type="subcellular location">
    <subcellularLocation>
        <location evidence="1">Cell membrane</location>
        <topology evidence="1">Multi-pass membrane protein</topology>
    </subcellularLocation>
</comment>
<protein>
    <submittedName>
        <fullName evidence="12">Mannosyltransferase</fullName>
    </submittedName>
</protein>
<dbReference type="GO" id="GO:0005886">
    <property type="term" value="C:plasma membrane"/>
    <property type="evidence" value="ECO:0007669"/>
    <property type="project" value="UniProtKB-SubCell"/>
</dbReference>
<dbReference type="Pfam" id="PF13231">
    <property type="entry name" value="PMT_2"/>
    <property type="match status" value="1"/>
</dbReference>